<evidence type="ECO:0000256" key="3">
    <source>
        <dbReference type="ARBA" id="ARBA00022483"/>
    </source>
</evidence>
<dbReference type="GO" id="GO:0006887">
    <property type="term" value="P:exocytosis"/>
    <property type="evidence" value="ECO:0007669"/>
    <property type="project" value="UniProtKB-KW"/>
</dbReference>
<name>A0A3P8U3Y2_AMPPE</name>
<dbReference type="Pfam" id="PF05835">
    <property type="entry name" value="Synaphin"/>
    <property type="match status" value="1"/>
</dbReference>
<keyword evidence="2" id="KW-0813">Transport</keyword>
<evidence type="ECO:0000256" key="6">
    <source>
        <dbReference type="ARBA" id="ARBA00034103"/>
    </source>
</evidence>
<evidence type="ECO:0000256" key="2">
    <source>
        <dbReference type="ARBA" id="ARBA00022448"/>
    </source>
</evidence>
<comment type="similarity">
    <text evidence="1">Belongs to the complexin/synaphin family.</text>
</comment>
<dbReference type="Ensembl" id="ENSAPET00000032384.1">
    <property type="protein sequence ID" value="ENSAPEP00000031551.1"/>
    <property type="gene ID" value="ENSAPEG00000022389.1"/>
</dbReference>
<comment type="subcellular location">
    <subcellularLocation>
        <location evidence="6">Synapse</location>
    </subcellularLocation>
</comment>
<evidence type="ECO:0000256" key="4">
    <source>
        <dbReference type="ARBA" id="ARBA00022775"/>
    </source>
</evidence>
<evidence type="ECO:0000256" key="5">
    <source>
        <dbReference type="ARBA" id="ARBA00023018"/>
    </source>
</evidence>
<dbReference type="AlphaFoldDB" id="A0A3P8U3Y2"/>
<evidence type="ECO:0000256" key="1">
    <source>
        <dbReference type="ARBA" id="ARBA00005396"/>
    </source>
</evidence>
<reference evidence="8 9" key="1">
    <citation type="submission" date="2018-03" db="EMBL/GenBank/DDBJ databases">
        <title>Finding Nemo's genes: A chromosome-scale reference assembly of the genome of the orange clownfish Amphiprion percula.</title>
        <authorList>
            <person name="Lehmann R."/>
        </authorList>
    </citation>
    <scope>NUCLEOTIDE SEQUENCE</scope>
</reference>
<evidence type="ECO:0000313" key="8">
    <source>
        <dbReference type="Ensembl" id="ENSAPEP00000031551.1"/>
    </source>
</evidence>
<sequence>MAFLMNQMLGDKLKSFTGGGVEDNSKAGADGRETAESKGTSREELEEYQRQLTVFKNVQCERCVKVCLNFAHKPTYLNNILK</sequence>
<keyword evidence="5" id="KW-0770">Synapse</keyword>
<feature type="region of interest" description="Disordered" evidence="7">
    <location>
        <begin position="13"/>
        <end position="44"/>
    </location>
</feature>
<keyword evidence="4" id="KW-0532">Neurotransmitter transport</keyword>
<accession>A0A3P8U3Y2</accession>
<dbReference type="GeneTree" id="ENSGT01150000287535"/>
<dbReference type="GO" id="GO:0006836">
    <property type="term" value="P:neurotransmitter transport"/>
    <property type="evidence" value="ECO:0007669"/>
    <property type="project" value="UniProtKB-KW"/>
</dbReference>
<proteinExistence type="inferred from homology"/>
<evidence type="ECO:0000256" key="7">
    <source>
        <dbReference type="SAM" id="MobiDB-lite"/>
    </source>
</evidence>
<feature type="compositionally biased region" description="Basic and acidic residues" evidence="7">
    <location>
        <begin position="23"/>
        <end position="44"/>
    </location>
</feature>
<dbReference type="Proteomes" id="UP000265080">
    <property type="component" value="Chromosome 10"/>
</dbReference>
<protein>
    <submittedName>
        <fullName evidence="8">Uncharacterized protein</fullName>
    </submittedName>
</protein>
<dbReference type="GO" id="GO:0019905">
    <property type="term" value="F:syntaxin binding"/>
    <property type="evidence" value="ECO:0007669"/>
    <property type="project" value="InterPro"/>
</dbReference>
<evidence type="ECO:0000313" key="9">
    <source>
        <dbReference type="Proteomes" id="UP000265080"/>
    </source>
</evidence>
<keyword evidence="3" id="KW-0268">Exocytosis</keyword>
<reference evidence="8" key="2">
    <citation type="submission" date="2025-08" db="UniProtKB">
        <authorList>
            <consortium name="Ensembl"/>
        </authorList>
    </citation>
    <scope>IDENTIFICATION</scope>
</reference>
<dbReference type="InterPro" id="IPR008849">
    <property type="entry name" value="Synaphin"/>
</dbReference>
<reference evidence="8" key="3">
    <citation type="submission" date="2025-09" db="UniProtKB">
        <authorList>
            <consortium name="Ensembl"/>
        </authorList>
    </citation>
    <scope>IDENTIFICATION</scope>
</reference>
<keyword evidence="9" id="KW-1185">Reference proteome</keyword>
<organism evidence="8 9">
    <name type="scientific">Amphiprion percula</name>
    <name type="common">Orange clownfish</name>
    <name type="synonym">Lutjanus percula</name>
    <dbReference type="NCBI Taxonomy" id="161767"/>
    <lineage>
        <taxon>Eukaryota</taxon>
        <taxon>Metazoa</taxon>
        <taxon>Chordata</taxon>
        <taxon>Craniata</taxon>
        <taxon>Vertebrata</taxon>
        <taxon>Euteleostomi</taxon>
        <taxon>Actinopterygii</taxon>
        <taxon>Neopterygii</taxon>
        <taxon>Teleostei</taxon>
        <taxon>Neoteleostei</taxon>
        <taxon>Acanthomorphata</taxon>
        <taxon>Ovalentaria</taxon>
        <taxon>Pomacentridae</taxon>
        <taxon>Amphiprion</taxon>
    </lineage>
</organism>
<dbReference type="GO" id="GO:0045202">
    <property type="term" value="C:synapse"/>
    <property type="evidence" value="ECO:0007669"/>
    <property type="project" value="UniProtKB-SubCell"/>
</dbReference>